<reference evidence="1" key="1">
    <citation type="journal article" date="2021" name="Proc. Natl. Acad. Sci. U.S.A.">
        <title>A Catalog of Tens of Thousands of Viruses from Human Metagenomes Reveals Hidden Associations with Chronic Diseases.</title>
        <authorList>
            <person name="Tisza M.J."/>
            <person name="Buck C.B."/>
        </authorList>
    </citation>
    <scope>NUCLEOTIDE SEQUENCE</scope>
    <source>
        <strain evidence="1">Ctu2j3</strain>
    </source>
</reference>
<organism evidence="1">
    <name type="scientific">Myoviridae sp. ctu2j3</name>
    <dbReference type="NCBI Taxonomy" id="2825197"/>
    <lineage>
        <taxon>Viruses</taxon>
        <taxon>Duplodnaviria</taxon>
        <taxon>Heunggongvirae</taxon>
        <taxon>Uroviricota</taxon>
        <taxon>Caudoviricetes</taxon>
    </lineage>
</organism>
<dbReference type="EMBL" id="BK016090">
    <property type="protein sequence ID" value="DAF93929.1"/>
    <property type="molecule type" value="Genomic_DNA"/>
</dbReference>
<accession>A0A8S5UHK3</accession>
<name>A0A8S5UHK3_9CAUD</name>
<dbReference type="Gene3D" id="3.60.21.10">
    <property type="match status" value="1"/>
</dbReference>
<dbReference type="InterPro" id="IPR029052">
    <property type="entry name" value="Metallo-depent_PP-like"/>
</dbReference>
<proteinExistence type="predicted"/>
<sequence length="221" mass="26007">MSTTDMWFSADLHFGHEHILEYTPRGHYFSNIDEHDQWIIRRLNEDVGPKGVIWFLGDLSFHNKWKTGALIEQIETPNKFLVLGNHDDKHIEFYKTSGLFREVHEHRAYIKFNGRNIIMDHHPIAHWRNCQHGYWMLHGHCHGDFDYATHGLDRYKIADVGWDASPAYELRDLSRIYADQQLRAAGFSVSARAEQYGPIPFSKLAPIMAEREVKPHHDTYR</sequence>
<dbReference type="SUPFAM" id="SSF56300">
    <property type="entry name" value="Metallo-dependent phosphatases"/>
    <property type="match status" value="1"/>
</dbReference>
<protein>
    <submittedName>
        <fullName evidence="1">Metallophosphatase domain protein</fullName>
    </submittedName>
</protein>
<evidence type="ECO:0000313" key="1">
    <source>
        <dbReference type="EMBL" id="DAF93916.1"/>
    </source>
</evidence>
<dbReference type="EMBL" id="BK016090">
    <property type="protein sequence ID" value="DAF93916.1"/>
    <property type="molecule type" value="Genomic_DNA"/>
</dbReference>